<dbReference type="EMBL" id="JACASF010000011">
    <property type="protein sequence ID" value="KAF6450509.1"/>
    <property type="molecule type" value="Genomic_DNA"/>
</dbReference>
<keyword evidence="2" id="KW-1185">Reference proteome</keyword>
<dbReference type="Proteomes" id="UP000550707">
    <property type="component" value="Unassembled WGS sequence"/>
</dbReference>
<name>A0A7J8FSW1_MOLMO</name>
<dbReference type="InParanoid" id="A0A7J8FSW1"/>
<evidence type="ECO:0000313" key="1">
    <source>
        <dbReference type="EMBL" id="KAF6450509.1"/>
    </source>
</evidence>
<organism evidence="1 2">
    <name type="scientific">Molossus molossus</name>
    <name type="common">Pallas' mastiff bat</name>
    <name type="synonym">Vespertilio molossus</name>
    <dbReference type="NCBI Taxonomy" id="27622"/>
    <lineage>
        <taxon>Eukaryota</taxon>
        <taxon>Metazoa</taxon>
        <taxon>Chordata</taxon>
        <taxon>Craniata</taxon>
        <taxon>Vertebrata</taxon>
        <taxon>Euteleostomi</taxon>
        <taxon>Mammalia</taxon>
        <taxon>Eutheria</taxon>
        <taxon>Laurasiatheria</taxon>
        <taxon>Chiroptera</taxon>
        <taxon>Yangochiroptera</taxon>
        <taxon>Molossidae</taxon>
        <taxon>Molossus</taxon>
    </lineage>
</organism>
<dbReference type="AlphaFoldDB" id="A0A7J8FSW1"/>
<comment type="caution">
    <text evidence="1">The sequence shown here is derived from an EMBL/GenBank/DDBJ whole genome shotgun (WGS) entry which is preliminary data.</text>
</comment>
<protein>
    <submittedName>
        <fullName evidence="1">Uncharacterized protein</fullName>
    </submittedName>
</protein>
<sequence length="121" mass="13024">MNLMCWPFKSVSVFLAVCSCWTEPLVLFTTRCLVGTFPGSATLGWSVLIGVLALDFSGGNHAAEIPLWNFSCCLCVPNQPSCTFAISTRLDVGSSLHPRSLGFSPASVQLVIPAESSIFYM</sequence>
<gene>
    <name evidence="1" type="ORF">HJG59_008383</name>
</gene>
<accession>A0A7J8FSW1</accession>
<proteinExistence type="predicted"/>
<reference evidence="1 2" key="1">
    <citation type="journal article" date="2020" name="Nature">
        <title>Six reference-quality genomes reveal evolution of bat adaptations.</title>
        <authorList>
            <person name="Jebb D."/>
            <person name="Huang Z."/>
            <person name="Pippel M."/>
            <person name="Hughes G.M."/>
            <person name="Lavrichenko K."/>
            <person name="Devanna P."/>
            <person name="Winkler S."/>
            <person name="Jermiin L.S."/>
            <person name="Skirmuntt E.C."/>
            <person name="Katzourakis A."/>
            <person name="Burkitt-Gray L."/>
            <person name="Ray D.A."/>
            <person name="Sullivan K.A.M."/>
            <person name="Roscito J.G."/>
            <person name="Kirilenko B.M."/>
            <person name="Davalos L.M."/>
            <person name="Corthals A.P."/>
            <person name="Power M.L."/>
            <person name="Jones G."/>
            <person name="Ransome R.D."/>
            <person name="Dechmann D.K.N."/>
            <person name="Locatelli A.G."/>
            <person name="Puechmaille S.J."/>
            <person name="Fedrigo O."/>
            <person name="Jarvis E.D."/>
            <person name="Hiller M."/>
            <person name="Vernes S.C."/>
            <person name="Myers E.W."/>
            <person name="Teeling E.C."/>
        </authorList>
    </citation>
    <scope>NUCLEOTIDE SEQUENCE [LARGE SCALE GENOMIC DNA]</scope>
    <source>
        <strain evidence="1">MMolMol1</strain>
        <tissue evidence="1">Muscle</tissue>
    </source>
</reference>
<evidence type="ECO:0000313" key="2">
    <source>
        <dbReference type="Proteomes" id="UP000550707"/>
    </source>
</evidence>